<keyword evidence="4" id="KW-0436">Ligase</keyword>
<dbReference type="GO" id="GO:0005524">
    <property type="term" value="F:ATP binding"/>
    <property type="evidence" value="ECO:0007669"/>
    <property type="project" value="UniProtKB-KW"/>
</dbReference>
<name>A0A2I3H3R5_NOMLE</name>
<reference evidence="8" key="2">
    <citation type="submission" date="2025-08" db="UniProtKB">
        <authorList>
            <consortium name="Ensembl"/>
        </authorList>
    </citation>
    <scope>IDENTIFICATION</scope>
</reference>
<dbReference type="EMBL" id="ADFV01021273">
    <property type="status" value="NOT_ANNOTATED_CDS"/>
    <property type="molecule type" value="Genomic_DNA"/>
</dbReference>
<accession>A0A2I3H3R5</accession>
<dbReference type="GO" id="GO:0003676">
    <property type="term" value="F:nucleic acid binding"/>
    <property type="evidence" value="ECO:0007669"/>
    <property type="project" value="InterPro"/>
</dbReference>
<feature type="domain" description="Asparagine--tRNA ligase N-terminal" evidence="7">
    <location>
        <begin position="31"/>
        <end position="120"/>
    </location>
</feature>
<dbReference type="SUPFAM" id="SSF55681">
    <property type="entry name" value="Class II aaRS and biotin synthetases"/>
    <property type="match status" value="1"/>
</dbReference>
<dbReference type="InterPro" id="IPR048952">
    <property type="entry name" value="AsnRS_N"/>
</dbReference>
<dbReference type="Pfam" id="PF20917">
    <property type="entry name" value="AsnRS_N"/>
    <property type="match status" value="1"/>
</dbReference>
<dbReference type="InterPro" id="IPR012340">
    <property type="entry name" value="NA-bd_OB-fold"/>
</dbReference>
<proteinExistence type="predicted"/>
<reference evidence="8 9" key="1">
    <citation type="submission" date="2012-10" db="EMBL/GenBank/DDBJ databases">
        <authorList>
            <consortium name="Gibbon Genome Sequencing Consortium"/>
        </authorList>
    </citation>
    <scope>NUCLEOTIDE SEQUENCE [LARGE SCALE GENOMIC DNA]</scope>
</reference>
<protein>
    <submittedName>
        <fullName evidence="8">Asparaginyl-tRNA synthetase 1</fullName>
    </submittedName>
</protein>
<reference evidence="8" key="3">
    <citation type="submission" date="2025-09" db="UniProtKB">
        <authorList>
            <consortium name="Ensembl"/>
        </authorList>
    </citation>
    <scope>IDENTIFICATION</scope>
</reference>
<feature type="region of interest" description="Disordered" evidence="5">
    <location>
        <begin position="79"/>
        <end position="101"/>
    </location>
</feature>
<evidence type="ECO:0000256" key="1">
    <source>
        <dbReference type="ARBA" id="ARBA00004496"/>
    </source>
</evidence>
<dbReference type="Gene3D" id="2.40.50.140">
    <property type="entry name" value="Nucleic acid-binding proteins"/>
    <property type="match status" value="1"/>
</dbReference>
<keyword evidence="3" id="KW-0648">Protein biosynthesis</keyword>
<dbReference type="InterPro" id="IPR045864">
    <property type="entry name" value="aa-tRNA-synth_II/BPL/LPL"/>
</dbReference>
<evidence type="ECO:0000259" key="6">
    <source>
        <dbReference type="Pfam" id="PF01336"/>
    </source>
</evidence>
<evidence type="ECO:0000256" key="4">
    <source>
        <dbReference type="ARBA" id="ARBA00023146"/>
    </source>
</evidence>
<dbReference type="Gene3D" id="3.30.1910.20">
    <property type="entry name" value="asparaginyl-tRNA synthetase, N-terminal domain"/>
    <property type="match status" value="1"/>
</dbReference>
<dbReference type="GO" id="GO:0005737">
    <property type="term" value="C:cytoplasm"/>
    <property type="evidence" value="ECO:0007669"/>
    <property type="project" value="UniProtKB-SubCell"/>
</dbReference>
<dbReference type="SUPFAM" id="SSF50249">
    <property type="entry name" value="Nucleic acid-binding proteins"/>
    <property type="match status" value="1"/>
</dbReference>
<sequence length="296" mass="33783">MSLEVTRATAGMVLELYVSDREGSDATGDGTKEKPFKTGLKALMTVGKEPFPIIYVDSQKENERWNVISKSQLKNIKKMWHREQMKSESREKKEAEDSLRREKNLEEAKKITIKNDPSLPEPKCVKISALEGYRGQRVKVFGWVHRLRRQGKNLMFLVLRDGTGYLQCCPFLTFDDLLNRLEDLVCDVVDRVLKSPAGSIVHELNPNFQPPKRPFKRMNYSDAIVWLKEHDVKKEDGTFYEFGEVCIPFSHCFQGGIGLHSLLLVNELVTWVTSACPQINGNSRTCFMGLPADLLS</sequence>
<dbReference type="InterPro" id="IPR004365">
    <property type="entry name" value="NA-bd_OB_tRNA"/>
</dbReference>
<keyword evidence="2" id="KW-0963">Cytoplasm</keyword>
<dbReference type="PANTHER" id="PTHR22594:SF16">
    <property type="entry name" value="ASPARAGINE--TRNA LIGASE, CYTOPLASMIC"/>
    <property type="match status" value="1"/>
</dbReference>
<evidence type="ECO:0000256" key="3">
    <source>
        <dbReference type="ARBA" id="ARBA00022917"/>
    </source>
</evidence>
<keyword evidence="4" id="KW-0030">Aminoacyl-tRNA synthetase</keyword>
<feature type="compositionally biased region" description="Basic and acidic residues" evidence="5">
    <location>
        <begin position="81"/>
        <end position="101"/>
    </location>
</feature>
<dbReference type="PANTHER" id="PTHR22594">
    <property type="entry name" value="ASPARTYL/LYSYL-TRNA SYNTHETASE"/>
    <property type="match status" value="1"/>
</dbReference>
<feature type="domain" description="OB" evidence="6">
    <location>
        <begin position="138"/>
        <end position="172"/>
    </location>
</feature>
<dbReference type="CDD" id="cd04323">
    <property type="entry name" value="AsnRS_cyto_like_N"/>
    <property type="match status" value="1"/>
</dbReference>
<keyword evidence="9" id="KW-1185">Reference proteome</keyword>
<organism evidence="8 9">
    <name type="scientific">Nomascus leucogenys</name>
    <name type="common">Northern white-cheeked gibbon</name>
    <name type="synonym">Hylobates leucogenys</name>
    <dbReference type="NCBI Taxonomy" id="61853"/>
    <lineage>
        <taxon>Eukaryota</taxon>
        <taxon>Metazoa</taxon>
        <taxon>Chordata</taxon>
        <taxon>Craniata</taxon>
        <taxon>Vertebrata</taxon>
        <taxon>Euteleostomi</taxon>
        <taxon>Mammalia</taxon>
        <taxon>Eutheria</taxon>
        <taxon>Euarchontoglires</taxon>
        <taxon>Primates</taxon>
        <taxon>Haplorrhini</taxon>
        <taxon>Catarrhini</taxon>
        <taxon>Hylobatidae</taxon>
        <taxon>Nomascus</taxon>
    </lineage>
</organism>
<gene>
    <name evidence="8" type="primary">NARS1</name>
</gene>
<dbReference type="Ensembl" id="ENSNLET00000057472.1">
    <property type="protein sequence ID" value="ENSNLEP00000038161.1"/>
    <property type="gene ID" value="ENSNLEG00000008082.3"/>
</dbReference>
<dbReference type="GO" id="GO:0006421">
    <property type="term" value="P:asparaginyl-tRNA aminoacylation"/>
    <property type="evidence" value="ECO:0007669"/>
    <property type="project" value="TreeGrafter"/>
</dbReference>
<evidence type="ECO:0000313" key="9">
    <source>
        <dbReference type="Proteomes" id="UP000001073"/>
    </source>
</evidence>
<evidence type="ECO:0000313" key="8">
    <source>
        <dbReference type="Ensembl" id="ENSNLEP00000038161.1"/>
    </source>
</evidence>
<dbReference type="EMBL" id="ADFV01021274">
    <property type="status" value="NOT_ANNOTATED_CDS"/>
    <property type="molecule type" value="Genomic_DNA"/>
</dbReference>
<evidence type="ECO:0000259" key="7">
    <source>
        <dbReference type="Pfam" id="PF20917"/>
    </source>
</evidence>
<dbReference type="GO" id="GO:0004816">
    <property type="term" value="F:asparagine-tRNA ligase activity"/>
    <property type="evidence" value="ECO:0007669"/>
    <property type="project" value="TreeGrafter"/>
</dbReference>
<dbReference type="EMBL" id="ADFV01021272">
    <property type="status" value="NOT_ANNOTATED_CDS"/>
    <property type="molecule type" value="Genomic_DNA"/>
</dbReference>
<evidence type="ECO:0000256" key="2">
    <source>
        <dbReference type="ARBA" id="ARBA00022490"/>
    </source>
</evidence>
<dbReference type="AlphaFoldDB" id="A0A2I3H3R5"/>
<dbReference type="GeneTree" id="ENSGT01030000234618"/>
<dbReference type="Proteomes" id="UP000001073">
    <property type="component" value="Chromosome 4"/>
</dbReference>
<dbReference type="Pfam" id="PF01336">
    <property type="entry name" value="tRNA_anti-codon"/>
    <property type="match status" value="1"/>
</dbReference>
<evidence type="ECO:0000256" key="5">
    <source>
        <dbReference type="SAM" id="MobiDB-lite"/>
    </source>
</evidence>
<comment type="subcellular location">
    <subcellularLocation>
        <location evidence="1">Cytoplasm</location>
    </subcellularLocation>
</comment>